<dbReference type="AlphaFoldDB" id="A0A8J7MSZ9"/>
<sequence length="181" mass="18887">MTFLKSLVLAAALLAPAASNAAPIYADSVVSYNKGLFKKTLAGRDYPTAALGAEDGLFVSLGIGGSIVLSFAQPFRAVGKIFEVTFNDPKKQPEFADVYVGDGTTWTLIASLKNYLATTFAAKGVFTQIKIVDTTPKKGKSFDGFDIDAVSVSPVPVPAAGLLLGGALLGLGSLRRRGKRA</sequence>
<keyword evidence="1" id="KW-0472">Membrane</keyword>
<evidence type="ECO:0000313" key="3">
    <source>
        <dbReference type="EMBL" id="MBL4930072.1"/>
    </source>
</evidence>
<dbReference type="RefSeq" id="WP_202662642.1">
    <property type="nucleotide sequence ID" value="NZ_JAESVP010000014.1"/>
</dbReference>
<name>A0A8J7MSZ9_9RHOB</name>
<reference evidence="3" key="1">
    <citation type="submission" date="2021-01" db="EMBL/GenBank/DDBJ databases">
        <title>Genome seq and assembly of Tabrizicola sp. KVB23.</title>
        <authorList>
            <person name="Chhetri G."/>
        </authorList>
    </citation>
    <scope>NUCLEOTIDE SEQUENCE</scope>
    <source>
        <strain evidence="3">KVB23</strain>
    </source>
</reference>
<keyword evidence="2" id="KW-0732">Signal</keyword>
<dbReference type="Proteomes" id="UP000619033">
    <property type="component" value="Unassembled WGS sequence"/>
</dbReference>
<organism evidence="3 4">
    <name type="scientific">Fuscibacter oryzae</name>
    <dbReference type="NCBI Taxonomy" id="2803939"/>
    <lineage>
        <taxon>Bacteria</taxon>
        <taxon>Pseudomonadati</taxon>
        <taxon>Pseudomonadota</taxon>
        <taxon>Alphaproteobacteria</taxon>
        <taxon>Rhodobacterales</taxon>
        <taxon>Paracoccaceae</taxon>
        <taxon>Fuscibacter</taxon>
    </lineage>
</organism>
<evidence type="ECO:0008006" key="5">
    <source>
        <dbReference type="Google" id="ProtNLM"/>
    </source>
</evidence>
<evidence type="ECO:0000313" key="4">
    <source>
        <dbReference type="Proteomes" id="UP000619033"/>
    </source>
</evidence>
<feature type="chain" id="PRO_5035242545" description="VPLPA-CTERM sorting domain-containing protein" evidence="2">
    <location>
        <begin position="22"/>
        <end position="181"/>
    </location>
</feature>
<keyword evidence="1" id="KW-0812">Transmembrane</keyword>
<keyword evidence="4" id="KW-1185">Reference proteome</keyword>
<feature type="signal peptide" evidence="2">
    <location>
        <begin position="1"/>
        <end position="21"/>
    </location>
</feature>
<accession>A0A8J7MSZ9</accession>
<protein>
    <recommendedName>
        <fullName evidence="5">VPLPA-CTERM sorting domain-containing protein</fullName>
    </recommendedName>
</protein>
<feature type="transmembrane region" description="Helical" evidence="1">
    <location>
        <begin position="155"/>
        <end position="174"/>
    </location>
</feature>
<comment type="caution">
    <text evidence="3">The sequence shown here is derived from an EMBL/GenBank/DDBJ whole genome shotgun (WGS) entry which is preliminary data.</text>
</comment>
<evidence type="ECO:0000256" key="1">
    <source>
        <dbReference type="SAM" id="Phobius"/>
    </source>
</evidence>
<keyword evidence="1" id="KW-1133">Transmembrane helix</keyword>
<proteinExistence type="predicted"/>
<evidence type="ECO:0000256" key="2">
    <source>
        <dbReference type="SAM" id="SignalP"/>
    </source>
</evidence>
<gene>
    <name evidence="3" type="ORF">JI744_18390</name>
</gene>
<dbReference type="EMBL" id="JAESVP010000014">
    <property type="protein sequence ID" value="MBL4930072.1"/>
    <property type="molecule type" value="Genomic_DNA"/>
</dbReference>